<dbReference type="PATRIC" id="fig|472175.3.peg.3340"/>
<comment type="similarity">
    <text evidence="1 3">Belongs to the short-chain dehydrogenases/reductases (SDR) family.</text>
</comment>
<dbReference type="EMBL" id="JMQM01000003">
    <property type="protein sequence ID" value="KFB08133.1"/>
    <property type="molecule type" value="Genomic_DNA"/>
</dbReference>
<name>A0A084U597_9HYPH</name>
<gene>
    <name evidence="4" type="ORF">EL18_03343</name>
</gene>
<evidence type="ECO:0000256" key="2">
    <source>
        <dbReference type="ARBA" id="ARBA00023002"/>
    </source>
</evidence>
<dbReference type="PROSITE" id="PS00061">
    <property type="entry name" value="ADH_SHORT"/>
    <property type="match status" value="1"/>
</dbReference>
<dbReference type="InterPro" id="IPR020904">
    <property type="entry name" value="Sc_DH/Rdtase_CS"/>
</dbReference>
<evidence type="ECO:0000256" key="1">
    <source>
        <dbReference type="ARBA" id="ARBA00006484"/>
    </source>
</evidence>
<keyword evidence="5" id="KW-1185">Reference proteome</keyword>
<comment type="caution">
    <text evidence="4">The sequence shown here is derived from an EMBL/GenBank/DDBJ whole genome shotgun (WGS) entry which is preliminary data.</text>
</comment>
<dbReference type="SUPFAM" id="SSF51735">
    <property type="entry name" value="NAD(P)-binding Rossmann-fold domains"/>
    <property type="match status" value="1"/>
</dbReference>
<dbReference type="GO" id="GO:0016020">
    <property type="term" value="C:membrane"/>
    <property type="evidence" value="ECO:0007669"/>
    <property type="project" value="TreeGrafter"/>
</dbReference>
<accession>A0A084U597</accession>
<dbReference type="PRINTS" id="PR00081">
    <property type="entry name" value="GDHRDH"/>
</dbReference>
<dbReference type="InterPro" id="IPR036291">
    <property type="entry name" value="NAD(P)-bd_dom_sf"/>
</dbReference>
<evidence type="ECO:0000313" key="4">
    <source>
        <dbReference type="EMBL" id="KFB08133.1"/>
    </source>
</evidence>
<organism evidence="4 5">
    <name type="scientific">Nitratireductor basaltis</name>
    <dbReference type="NCBI Taxonomy" id="472175"/>
    <lineage>
        <taxon>Bacteria</taxon>
        <taxon>Pseudomonadati</taxon>
        <taxon>Pseudomonadota</taxon>
        <taxon>Alphaproteobacteria</taxon>
        <taxon>Hyphomicrobiales</taxon>
        <taxon>Phyllobacteriaceae</taxon>
        <taxon>Nitratireductor</taxon>
    </lineage>
</organism>
<proteinExistence type="inferred from homology"/>
<dbReference type="eggNOG" id="COG3967">
    <property type="taxonomic scope" value="Bacteria"/>
</dbReference>
<dbReference type="PANTHER" id="PTHR44196:SF1">
    <property type="entry name" value="DEHYDROGENASE_REDUCTASE SDR FAMILY MEMBER 7B"/>
    <property type="match status" value="1"/>
</dbReference>
<sequence length="239" mass="25789">MVTGATRGIGSRFARLAGARGAKVLLVGRDEQRLRGQARFIGENAIPITCDLADPAALSALMERIEQDHPRLSVIVNNAALQQEMNFILDDRDALMTGLHNEIATNLLAPMMLTTRLLPVLLRQPESAVLNVTSALVLSPKAAAPVYCASKAALSSFSAALAKQCASEAPHLHILEAVMPLVETDMTRGRGRGKISAERAAKGLLSAIEAERPRYWIGKSRFLPIINRISPALVQRILS</sequence>
<dbReference type="PRINTS" id="PR00080">
    <property type="entry name" value="SDRFAMILY"/>
</dbReference>
<dbReference type="Gene3D" id="3.40.50.720">
    <property type="entry name" value="NAD(P)-binding Rossmann-like Domain"/>
    <property type="match status" value="1"/>
</dbReference>
<reference evidence="4 5" key="1">
    <citation type="submission" date="2014-05" db="EMBL/GenBank/DDBJ databases">
        <title>Draft Genome Sequence of Nitratireductor basaltis Strain UMTGB225, A Marine Bacterium Isolated from Green Barrel Tunicate.</title>
        <authorList>
            <person name="Gan H.Y."/>
        </authorList>
    </citation>
    <scope>NUCLEOTIDE SEQUENCE [LARGE SCALE GENOMIC DNA]</scope>
    <source>
        <strain evidence="4 5">UMTGB225</strain>
    </source>
</reference>
<dbReference type="Pfam" id="PF00106">
    <property type="entry name" value="adh_short"/>
    <property type="match status" value="1"/>
</dbReference>
<dbReference type="PANTHER" id="PTHR44196">
    <property type="entry name" value="DEHYDROGENASE/REDUCTASE SDR FAMILY MEMBER 7B"/>
    <property type="match status" value="1"/>
</dbReference>
<dbReference type="GO" id="GO:0016491">
    <property type="term" value="F:oxidoreductase activity"/>
    <property type="evidence" value="ECO:0007669"/>
    <property type="project" value="UniProtKB-KW"/>
</dbReference>
<dbReference type="STRING" id="472175.EL18_03343"/>
<dbReference type="AlphaFoldDB" id="A0A084U597"/>
<evidence type="ECO:0000256" key="3">
    <source>
        <dbReference type="RuleBase" id="RU000363"/>
    </source>
</evidence>
<dbReference type="InterPro" id="IPR002347">
    <property type="entry name" value="SDR_fam"/>
</dbReference>
<protein>
    <submittedName>
        <fullName evidence="4">3-oxoacyl-(Acyl-carrier protein) reductase protein</fullName>
    </submittedName>
</protein>
<evidence type="ECO:0000313" key="5">
    <source>
        <dbReference type="Proteomes" id="UP000053675"/>
    </source>
</evidence>
<dbReference type="Proteomes" id="UP000053675">
    <property type="component" value="Unassembled WGS sequence"/>
</dbReference>
<keyword evidence="2" id="KW-0560">Oxidoreductase</keyword>